<dbReference type="PANTHER" id="PTHR33692">
    <property type="entry name" value="RIBOSOME MATURATION FACTOR RIMM"/>
    <property type="match status" value="1"/>
</dbReference>
<dbReference type="GO" id="GO:0005840">
    <property type="term" value="C:ribosome"/>
    <property type="evidence" value="ECO:0007669"/>
    <property type="project" value="InterPro"/>
</dbReference>
<keyword evidence="6" id="KW-0732">Signal</keyword>
<keyword evidence="1" id="KW-0963">Cytoplasm</keyword>
<proteinExistence type="inferred from homology"/>
<dbReference type="EMBL" id="LT615244">
    <property type="protein sequence ID" value="SCO66258.1"/>
    <property type="molecule type" value="Genomic_DNA"/>
</dbReference>
<keyword evidence="2" id="KW-0690">Ribosome biogenesis</keyword>
<dbReference type="HAMAP" id="MF_00014">
    <property type="entry name" value="Ribosome_mat_RimM"/>
    <property type="match status" value="1"/>
</dbReference>
<evidence type="ECO:0000256" key="4">
    <source>
        <dbReference type="ARBA" id="ARBA00023186"/>
    </source>
</evidence>
<evidence type="ECO:0000313" key="9">
    <source>
        <dbReference type="Proteomes" id="UP000196402"/>
    </source>
</evidence>
<evidence type="ECO:0000256" key="6">
    <source>
        <dbReference type="SAM" id="SignalP"/>
    </source>
</evidence>
<dbReference type="VEuPathDB" id="PlasmoDB:PVW1_060023600"/>
<evidence type="ECO:0000256" key="3">
    <source>
        <dbReference type="ARBA" id="ARBA00022552"/>
    </source>
</evidence>
<feature type="signal peptide" evidence="6">
    <location>
        <begin position="1"/>
        <end position="23"/>
    </location>
</feature>
<feature type="region of interest" description="Disordered" evidence="5">
    <location>
        <begin position="536"/>
        <end position="571"/>
    </location>
</feature>
<protein>
    <submittedName>
        <fullName evidence="8">Ribosome maturation factor RimM, putative</fullName>
    </submittedName>
</protein>
<dbReference type="Gene3D" id="2.40.30.60">
    <property type="entry name" value="RimM"/>
    <property type="match status" value="1"/>
</dbReference>
<dbReference type="AlphaFoldDB" id="A0A1G4GUI3"/>
<evidence type="ECO:0000256" key="1">
    <source>
        <dbReference type="ARBA" id="ARBA00022490"/>
    </source>
</evidence>
<evidence type="ECO:0000313" key="8">
    <source>
        <dbReference type="EMBL" id="SCO66258.1"/>
    </source>
</evidence>
<dbReference type="eggNOG" id="KOG2388">
    <property type="taxonomic scope" value="Eukaryota"/>
</dbReference>
<feature type="domain" description="C2H2-type" evidence="7">
    <location>
        <begin position="598"/>
        <end position="618"/>
    </location>
</feature>
<dbReference type="InterPro" id="IPR013087">
    <property type="entry name" value="Znf_C2H2_type"/>
</dbReference>
<feature type="compositionally biased region" description="Basic residues" evidence="5">
    <location>
        <begin position="122"/>
        <end position="136"/>
    </location>
</feature>
<dbReference type="VEuPathDB" id="PlasmoDB:PVP01_0617100"/>
<dbReference type="GO" id="GO:0006364">
    <property type="term" value="P:rRNA processing"/>
    <property type="evidence" value="ECO:0007669"/>
    <property type="project" value="UniProtKB-KW"/>
</dbReference>
<sequence>MKRCLSRLKTVIAVLTVTELARCWLPITGSISAIKGGATKGGQACTEYVIPSSGVKKPPGSCFPLRRRLTARCKKNELSLQRYGLHDERDRRNWGERRLHFLFIRVAARRSETNQSDQTARPNRHHVNRVRGRYRPPRSIQVFSSNRQSDLSDEDREISPGECIKPRPPNETNELAESAEQKEEAECERVFLTDTKYYKRSKYSKAGYIKKKTREGEFANGNHGDGFHPKGLLHSEFPPTTSIESEGDLLTGRMRKGVQSEHRNLPEFFINSYYADRNRPNELDLSMGTEERGGASPVGGGEGDRKGESYPGSNPSGNPHRNPSGNPSSPPSSRKTSIMNEFTVIGEIVGVHGLQGWLKVVSFTTFNDIRFKKNTYRYLFMNTYAYPLPIKLADVKESLKVGFLYVKIEGIYSRTDALKLKSCLICDDKRKFPSLSENQYISTDLLNFDVFILNDLSNTCIGKVLSFVSKYDYICKRSAQSVADDLIKIEIKRGISLQKVFHIISAAQMYGMRSAGGGSPVRVLINRKGFSLTGQAGGGLSGGLSGDLRGERYPPERSPTHDCRGDRDLEDEPVKGDKNYYDSIDHFEGCSYKKIYKCDFCEDVYDDLREATEHESSHFPTDEELLFNASQASAPKENLFEVDRSKVSKLKPVDYFFIPIVKDKTIRSVNYELRQMYLDISTVFLLDDQKKA</sequence>
<feature type="region of interest" description="Disordered" evidence="5">
    <location>
        <begin position="112"/>
        <end position="184"/>
    </location>
</feature>
<keyword evidence="4" id="KW-0143">Chaperone</keyword>
<feature type="region of interest" description="Disordered" evidence="5">
    <location>
        <begin position="280"/>
        <end position="336"/>
    </location>
</feature>
<name>A0A1G4GUI3_PLAVI</name>
<dbReference type="Pfam" id="PF01782">
    <property type="entry name" value="RimM"/>
    <property type="match status" value="1"/>
</dbReference>
<dbReference type="InterPro" id="IPR009000">
    <property type="entry name" value="Transl_B-barrel_sf"/>
</dbReference>
<accession>A0A1G4GUI3</accession>
<feature type="compositionally biased region" description="Gly residues" evidence="5">
    <location>
        <begin position="536"/>
        <end position="545"/>
    </location>
</feature>
<dbReference type="InterPro" id="IPR036976">
    <property type="entry name" value="RimM_N_sf"/>
</dbReference>
<evidence type="ECO:0000256" key="5">
    <source>
        <dbReference type="SAM" id="MobiDB-lite"/>
    </source>
</evidence>
<dbReference type="PANTHER" id="PTHR33692:SF1">
    <property type="entry name" value="RIBOSOME MATURATION FACTOR RIMM"/>
    <property type="match status" value="1"/>
</dbReference>
<gene>
    <name evidence="8" type="ORF">PVT01_060023400</name>
</gene>
<dbReference type="Proteomes" id="UP000196402">
    <property type="component" value="Chromosome 6"/>
</dbReference>
<dbReference type="InterPro" id="IPR011961">
    <property type="entry name" value="RimM"/>
</dbReference>
<dbReference type="VEuPathDB" id="PlasmoDB:PVX_111125"/>
<evidence type="ECO:0000259" key="7">
    <source>
        <dbReference type="PROSITE" id="PS00028"/>
    </source>
</evidence>
<dbReference type="SUPFAM" id="SSF50447">
    <property type="entry name" value="Translation proteins"/>
    <property type="match status" value="1"/>
</dbReference>
<feature type="compositionally biased region" description="Low complexity" evidence="5">
    <location>
        <begin position="311"/>
        <end position="333"/>
    </location>
</feature>
<feature type="chain" id="PRO_5009234086" evidence="6">
    <location>
        <begin position="24"/>
        <end position="692"/>
    </location>
</feature>
<dbReference type="InterPro" id="IPR002676">
    <property type="entry name" value="RimM_N"/>
</dbReference>
<dbReference type="VEuPathDB" id="PlasmoDB:PVPAM_060028200"/>
<dbReference type="PROSITE" id="PS00028">
    <property type="entry name" value="ZINC_FINGER_C2H2_1"/>
    <property type="match status" value="1"/>
</dbReference>
<keyword evidence="3" id="KW-0698">rRNA processing</keyword>
<organism evidence="8 9">
    <name type="scientific">Plasmodium vivax</name>
    <name type="common">malaria parasite P. vivax</name>
    <dbReference type="NCBI Taxonomy" id="5855"/>
    <lineage>
        <taxon>Eukaryota</taxon>
        <taxon>Sar</taxon>
        <taxon>Alveolata</taxon>
        <taxon>Apicomplexa</taxon>
        <taxon>Aconoidasida</taxon>
        <taxon>Haemosporida</taxon>
        <taxon>Plasmodiidae</taxon>
        <taxon>Plasmodium</taxon>
        <taxon>Plasmodium (Plasmodium)</taxon>
    </lineage>
</organism>
<dbReference type="GO" id="GO:0043022">
    <property type="term" value="F:ribosome binding"/>
    <property type="evidence" value="ECO:0007669"/>
    <property type="project" value="InterPro"/>
</dbReference>
<evidence type="ECO:0000256" key="2">
    <source>
        <dbReference type="ARBA" id="ARBA00022517"/>
    </source>
</evidence>
<reference evidence="8 9" key="1">
    <citation type="submission" date="2016-07" db="EMBL/GenBank/DDBJ databases">
        <authorList>
            <consortium name="Pathogen Informatics"/>
        </authorList>
    </citation>
    <scope>NUCLEOTIDE SEQUENCE [LARGE SCALE GENOMIC DNA]</scope>
</reference>
<feature type="compositionally biased region" description="Basic and acidic residues" evidence="5">
    <location>
        <begin position="548"/>
        <end position="571"/>
    </location>
</feature>